<comment type="caution">
    <text evidence="3">The sequence shown here is derived from an EMBL/GenBank/DDBJ whole genome shotgun (WGS) entry which is preliminary data.</text>
</comment>
<dbReference type="PANTHER" id="PTHR23024">
    <property type="entry name" value="ARYLACETAMIDE DEACETYLASE"/>
    <property type="match status" value="1"/>
</dbReference>
<gene>
    <name evidence="3" type="ORF">L195_g003687</name>
</gene>
<dbReference type="PANTHER" id="PTHR23024:SF384">
    <property type="entry name" value="2-HYDROXYISOFLAVANONE DEHYDRATASE"/>
    <property type="match status" value="1"/>
</dbReference>
<dbReference type="InterPro" id="IPR050466">
    <property type="entry name" value="Carboxylest/Gibb_receptor"/>
</dbReference>
<dbReference type="Proteomes" id="UP000236291">
    <property type="component" value="Unassembled WGS sequence"/>
</dbReference>
<dbReference type="EMBL" id="ASHM01001742">
    <property type="protein sequence ID" value="PNY07200.1"/>
    <property type="molecule type" value="Genomic_DNA"/>
</dbReference>
<evidence type="ECO:0000256" key="1">
    <source>
        <dbReference type="ARBA" id="ARBA00010515"/>
    </source>
</evidence>
<dbReference type="InterPro" id="IPR013094">
    <property type="entry name" value="AB_hydrolase_3"/>
</dbReference>
<reference evidence="3 4" key="1">
    <citation type="journal article" date="2014" name="Am. J. Bot.">
        <title>Genome assembly and annotation for red clover (Trifolium pratense; Fabaceae).</title>
        <authorList>
            <person name="Istvanek J."/>
            <person name="Jaros M."/>
            <person name="Krenek A."/>
            <person name="Repkova J."/>
        </authorList>
    </citation>
    <scope>NUCLEOTIDE SEQUENCE [LARGE SCALE GENOMIC DNA]</scope>
    <source>
        <strain evidence="4">cv. Tatra</strain>
        <tissue evidence="3">Young leaves</tissue>
    </source>
</reference>
<organism evidence="3 4">
    <name type="scientific">Trifolium pratense</name>
    <name type="common">Red clover</name>
    <dbReference type="NCBI Taxonomy" id="57577"/>
    <lineage>
        <taxon>Eukaryota</taxon>
        <taxon>Viridiplantae</taxon>
        <taxon>Streptophyta</taxon>
        <taxon>Embryophyta</taxon>
        <taxon>Tracheophyta</taxon>
        <taxon>Spermatophyta</taxon>
        <taxon>Magnoliopsida</taxon>
        <taxon>eudicotyledons</taxon>
        <taxon>Gunneridae</taxon>
        <taxon>Pentapetalae</taxon>
        <taxon>rosids</taxon>
        <taxon>fabids</taxon>
        <taxon>Fabales</taxon>
        <taxon>Fabaceae</taxon>
        <taxon>Papilionoideae</taxon>
        <taxon>50 kb inversion clade</taxon>
        <taxon>NPAAA clade</taxon>
        <taxon>Hologalegina</taxon>
        <taxon>IRL clade</taxon>
        <taxon>Trifolieae</taxon>
        <taxon>Trifolium</taxon>
    </lineage>
</organism>
<accession>A0A2K3NVX6</accession>
<evidence type="ECO:0000313" key="4">
    <source>
        <dbReference type="Proteomes" id="UP000236291"/>
    </source>
</evidence>
<reference evidence="3 4" key="2">
    <citation type="journal article" date="2017" name="Front. Plant Sci.">
        <title>Gene Classification and Mining of Molecular Markers Useful in Red Clover (Trifolium pratense) Breeding.</title>
        <authorList>
            <person name="Istvanek J."/>
            <person name="Dluhosova J."/>
            <person name="Dluhos P."/>
            <person name="Patkova L."/>
            <person name="Nedelnik J."/>
            <person name="Repkova J."/>
        </authorList>
    </citation>
    <scope>NUCLEOTIDE SEQUENCE [LARGE SCALE GENOMIC DNA]</scope>
    <source>
        <strain evidence="4">cv. Tatra</strain>
        <tissue evidence="3">Young leaves</tissue>
    </source>
</reference>
<name>A0A2K3NVX6_TRIPR</name>
<dbReference type="SUPFAM" id="SSF53474">
    <property type="entry name" value="alpha/beta-Hydrolases"/>
    <property type="match status" value="1"/>
</dbReference>
<feature type="domain" description="Alpha/beta hydrolase fold-3" evidence="2">
    <location>
        <begin position="77"/>
        <end position="306"/>
    </location>
</feature>
<dbReference type="InterPro" id="IPR029058">
    <property type="entry name" value="AB_hydrolase_fold"/>
</dbReference>
<evidence type="ECO:0000313" key="3">
    <source>
        <dbReference type="EMBL" id="PNY07200.1"/>
    </source>
</evidence>
<dbReference type="AlphaFoldDB" id="A0A2K3NVX6"/>
<dbReference type="Pfam" id="PF07859">
    <property type="entry name" value="Abhydrolase_3"/>
    <property type="match status" value="1"/>
</dbReference>
<sequence length="328" mass="37437">MDLTSKKEIVSEIPKFIRVYNDGTIERLNDMPRVPPSPQDPETNVSSKDILFSNDPPLFARLYLPKLSNKKQKIPILVYFHGGAFCCESPFASHHHKYCNIIASQGNVVIFSIEYRRAPEHFLPTQYNDCWLGLNWVASHNTTIENVPKNSDPWIINHGDFNKVFIGGDSSGANIVHNIAMRAGVEKLPYGVKIFGAYANHPFFWGSKPIGFENVEKFEKTSETCNLVWEFVYPCAPFGIDNPNVNPLGPMAPNLSTLGCSKMLVTIASNDRFRDRTFLYYQAVKESEWKGEVELFEEQDEDHVYYMFHPHSDKGKKLIKLVADFLHK</sequence>
<comment type="similarity">
    <text evidence="1">Belongs to the 'GDXG' lipolytic enzyme family.</text>
</comment>
<dbReference type="STRING" id="57577.A0A2K3NVX6"/>
<evidence type="ECO:0000259" key="2">
    <source>
        <dbReference type="Pfam" id="PF07859"/>
    </source>
</evidence>
<proteinExistence type="inferred from homology"/>
<dbReference type="GO" id="GO:0016787">
    <property type="term" value="F:hydrolase activity"/>
    <property type="evidence" value="ECO:0007669"/>
    <property type="project" value="InterPro"/>
</dbReference>
<protein>
    <submittedName>
        <fullName evidence="3">Putative carboxylesterase 2-like protein</fullName>
    </submittedName>
</protein>
<dbReference type="Gene3D" id="3.40.50.1820">
    <property type="entry name" value="alpha/beta hydrolase"/>
    <property type="match status" value="1"/>
</dbReference>